<proteinExistence type="predicted"/>
<dbReference type="RefSeq" id="WP_192810270.1">
    <property type="nucleotide sequence ID" value="NZ_WBMT01000035.1"/>
</dbReference>
<accession>A0A6H9YGP5</accession>
<dbReference type="PANTHER" id="PTHR42949">
    <property type="entry name" value="ANAEROBIC GLYCEROL-3-PHOSPHATE DEHYDROGENASE SUBUNIT B"/>
    <property type="match status" value="1"/>
</dbReference>
<dbReference type="InterPro" id="IPR051691">
    <property type="entry name" value="Metab_Enz_Cyan_OpOx_G3PDH"/>
</dbReference>
<feature type="non-terminal residue" evidence="4">
    <location>
        <position position="1"/>
    </location>
</feature>
<gene>
    <name evidence="4" type="ORF">F8566_48130</name>
</gene>
<reference evidence="4 5" key="1">
    <citation type="submission" date="2019-09" db="EMBL/GenBank/DDBJ databases">
        <title>Actinomadura physcomitrii sp. nov., a novel actinomycete isolated from moss [Physcomitrium sphaericum (Ludw) Fuernr].</title>
        <authorList>
            <person name="Zhuang X."/>
            <person name="Liu C."/>
        </authorList>
    </citation>
    <scope>NUCLEOTIDE SEQUENCE [LARGE SCALE GENOMIC DNA]</scope>
    <source>
        <strain evidence="4 5">HMC1</strain>
    </source>
</reference>
<dbReference type="InterPro" id="IPR041854">
    <property type="entry name" value="BFD-like_2Fe2S-bd_dom_sf"/>
</dbReference>
<dbReference type="InterPro" id="IPR007419">
    <property type="entry name" value="BFD-like_2Fe2S-bd_dom"/>
</dbReference>
<evidence type="ECO:0000256" key="1">
    <source>
        <dbReference type="ARBA" id="ARBA00023002"/>
    </source>
</evidence>
<name>A0A6H9YGP5_9ACTN</name>
<evidence type="ECO:0000259" key="3">
    <source>
        <dbReference type="Pfam" id="PF04324"/>
    </source>
</evidence>
<dbReference type="Gene3D" id="1.10.10.1100">
    <property type="entry name" value="BFD-like [2Fe-2S]-binding domain"/>
    <property type="match status" value="1"/>
</dbReference>
<organism evidence="4 5">
    <name type="scientific">Actinomadura rudentiformis</name>
    <dbReference type="NCBI Taxonomy" id="359158"/>
    <lineage>
        <taxon>Bacteria</taxon>
        <taxon>Bacillati</taxon>
        <taxon>Actinomycetota</taxon>
        <taxon>Actinomycetes</taxon>
        <taxon>Streptosporangiales</taxon>
        <taxon>Thermomonosporaceae</taxon>
        <taxon>Actinomadura</taxon>
    </lineage>
</organism>
<dbReference type="Pfam" id="PF04324">
    <property type="entry name" value="Fer2_BFD"/>
    <property type="match status" value="1"/>
</dbReference>
<dbReference type="GO" id="GO:0016491">
    <property type="term" value="F:oxidoreductase activity"/>
    <property type="evidence" value="ECO:0007669"/>
    <property type="project" value="UniProtKB-KW"/>
</dbReference>
<dbReference type="AlphaFoldDB" id="A0A6H9YGP5"/>
<dbReference type="PANTHER" id="PTHR42949:SF3">
    <property type="entry name" value="ANAEROBIC GLYCEROL-3-PHOSPHATE DEHYDROGENASE SUBUNIT B"/>
    <property type="match status" value="1"/>
</dbReference>
<keyword evidence="1" id="KW-0560">Oxidoreductase</keyword>
<dbReference type="Proteomes" id="UP000468735">
    <property type="component" value="Unassembled WGS sequence"/>
</dbReference>
<keyword evidence="5" id="KW-1185">Reference proteome</keyword>
<evidence type="ECO:0000313" key="4">
    <source>
        <dbReference type="EMBL" id="KAB2339522.1"/>
    </source>
</evidence>
<evidence type="ECO:0000256" key="2">
    <source>
        <dbReference type="SAM" id="MobiDB-lite"/>
    </source>
</evidence>
<sequence length="121" mass="13203">RRRRRRRDQARAFAGRLAAAHPIGAAWSDWMRPETVVCRCEETTYDTICRAAGDQASGSARAVRLGTRAGLGPCQARICGPTVAELLARRGITATPHHRPVAQPIRLGELARPPHEEESGS</sequence>
<protein>
    <submittedName>
        <fullName evidence="4">(2Fe-2S)-binding protein</fullName>
    </submittedName>
</protein>
<evidence type="ECO:0000313" key="5">
    <source>
        <dbReference type="Proteomes" id="UP000468735"/>
    </source>
</evidence>
<comment type="caution">
    <text evidence="4">The sequence shown here is derived from an EMBL/GenBank/DDBJ whole genome shotgun (WGS) entry which is preliminary data.</text>
</comment>
<feature type="domain" description="BFD-like [2Fe-2S]-binding" evidence="3">
    <location>
        <begin position="36"/>
        <end position="89"/>
    </location>
</feature>
<dbReference type="EMBL" id="WBMT01000035">
    <property type="protein sequence ID" value="KAB2339522.1"/>
    <property type="molecule type" value="Genomic_DNA"/>
</dbReference>
<feature type="region of interest" description="Disordered" evidence="2">
    <location>
        <begin position="95"/>
        <end position="121"/>
    </location>
</feature>
<feature type="compositionally biased region" description="Basic and acidic residues" evidence="2">
    <location>
        <begin position="112"/>
        <end position="121"/>
    </location>
</feature>